<dbReference type="SMART" id="SM00267">
    <property type="entry name" value="GGDEF"/>
    <property type="match status" value="1"/>
</dbReference>
<dbReference type="NCBIfam" id="TIGR00254">
    <property type="entry name" value="GGDEF"/>
    <property type="match status" value="1"/>
</dbReference>
<evidence type="ECO:0000313" key="6">
    <source>
        <dbReference type="EMBL" id="SMY16371.1"/>
    </source>
</evidence>
<feature type="transmembrane region" description="Helical" evidence="4">
    <location>
        <begin position="54"/>
        <end position="74"/>
    </location>
</feature>
<dbReference type="GO" id="GO:1902201">
    <property type="term" value="P:negative regulation of bacterial-type flagellum-dependent cell motility"/>
    <property type="evidence" value="ECO:0007669"/>
    <property type="project" value="TreeGrafter"/>
</dbReference>
<evidence type="ECO:0000256" key="3">
    <source>
        <dbReference type="ARBA" id="ARBA00034247"/>
    </source>
</evidence>
<feature type="transmembrane region" description="Helical" evidence="4">
    <location>
        <begin position="159"/>
        <end position="180"/>
    </location>
</feature>
<evidence type="ECO:0000256" key="4">
    <source>
        <dbReference type="SAM" id="Phobius"/>
    </source>
</evidence>
<evidence type="ECO:0000259" key="5">
    <source>
        <dbReference type="PROSITE" id="PS50887"/>
    </source>
</evidence>
<gene>
    <name evidence="6" type="primary">cph2_4</name>
    <name evidence="6" type="ORF">PAQU9191_01602</name>
</gene>
<evidence type="ECO:0000313" key="7">
    <source>
        <dbReference type="Proteomes" id="UP000196485"/>
    </source>
</evidence>
<proteinExistence type="predicted"/>
<feature type="domain" description="GGDEF" evidence="5">
    <location>
        <begin position="235"/>
        <end position="370"/>
    </location>
</feature>
<dbReference type="AlphaFoldDB" id="A0A1Y6KW74"/>
<dbReference type="Pfam" id="PF17178">
    <property type="entry name" value="MASE5"/>
    <property type="match status" value="1"/>
</dbReference>
<feature type="transmembrane region" description="Helical" evidence="4">
    <location>
        <begin position="134"/>
        <end position="153"/>
    </location>
</feature>
<protein>
    <recommendedName>
        <fullName evidence="2">diguanylate cyclase</fullName>
        <ecNumber evidence="2">2.7.7.65</ecNumber>
    </recommendedName>
</protein>
<dbReference type="CDD" id="cd01949">
    <property type="entry name" value="GGDEF"/>
    <property type="match status" value="1"/>
</dbReference>
<keyword evidence="4" id="KW-0472">Membrane</keyword>
<dbReference type="GO" id="GO:0005886">
    <property type="term" value="C:plasma membrane"/>
    <property type="evidence" value="ECO:0007669"/>
    <property type="project" value="TreeGrafter"/>
</dbReference>
<evidence type="ECO:0000256" key="1">
    <source>
        <dbReference type="ARBA" id="ARBA00001946"/>
    </source>
</evidence>
<dbReference type="InterPro" id="IPR029787">
    <property type="entry name" value="Nucleotide_cyclase"/>
</dbReference>
<dbReference type="InterPro" id="IPR050469">
    <property type="entry name" value="Diguanylate_Cyclase"/>
</dbReference>
<dbReference type="Proteomes" id="UP000196485">
    <property type="component" value="Unassembled WGS sequence"/>
</dbReference>
<dbReference type="PANTHER" id="PTHR45138">
    <property type="entry name" value="REGULATORY COMPONENTS OF SENSORY TRANSDUCTION SYSTEM"/>
    <property type="match status" value="1"/>
</dbReference>
<dbReference type="GO" id="GO:0043709">
    <property type="term" value="P:cell adhesion involved in single-species biofilm formation"/>
    <property type="evidence" value="ECO:0007669"/>
    <property type="project" value="TreeGrafter"/>
</dbReference>
<dbReference type="InterPro" id="IPR043128">
    <property type="entry name" value="Rev_trsase/Diguanyl_cyclase"/>
</dbReference>
<keyword evidence="7" id="KW-1185">Reference proteome</keyword>
<dbReference type="Pfam" id="PF00990">
    <property type="entry name" value="GGDEF"/>
    <property type="match status" value="1"/>
</dbReference>
<evidence type="ECO:0000256" key="2">
    <source>
        <dbReference type="ARBA" id="ARBA00012528"/>
    </source>
</evidence>
<dbReference type="InterPro" id="IPR033444">
    <property type="entry name" value="MASE5"/>
</dbReference>
<dbReference type="InterPro" id="IPR000160">
    <property type="entry name" value="GGDEF_dom"/>
</dbReference>
<dbReference type="RefSeq" id="WP_087820436.1">
    <property type="nucleotide sequence ID" value="NZ_FYAH01000002.1"/>
</dbReference>
<dbReference type="EMBL" id="FYAH01000002">
    <property type="protein sequence ID" value="SMY16371.1"/>
    <property type="molecule type" value="Genomic_DNA"/>
</dbReference>
<sequence length="370" mass="42203">MNLSSLNTRIDNTIYSNLRLGFIWASKISLITIILITAVIWIDFIHTANNNLVLTTINFSIQALLFSLGWLFFAHNKTLKHYKIMSSIYAFLFGITWGAAIINLNNLGHAYVIVEIVGNLLFLVVLLSFYAYRVAVYLATLPILIFTTWYSIQDPRFDLLFVFAKLIITIIIIESGRLLLFEWFTTRIQQEHDNKRLLKQLTQISFTDQLTQINNRRFFDLAINKQIINAKHSQRPLSIILIDVDYFKLFNDKLGHIQGDNCLKSVANIISKSLLIATDTVSRYGGEEFVVLLPNTDNKDACDVAQRIQQNLSSLALIHPCSAISQYVTVSQGIATLEANQHPTQLINTADNYLYKAKELGRNQFYSAQK</sequence>
<reference evidence="7" key="1">
    <citation type="submission" date="2017-06" db="EMBL/GenBank/DDBJ databases">
        <authorList>
            <person name="Rodrigo-Torres L."/>
            <person name="Arahal R. D."/>
            <person name="Lucena T."/>
        </authorList>
    </citation>
    <scope>NUCLEOTIDE SEQUENCE [LARGE SCALE GENOMIC DNA]</scope>
    <source>
        <strain evidence="7">type strain: CECT 9192</strain>
    </source>
</reference>
<dbReference type="EC" id="2.7.7.65" evidence="2"/>
<comment type="cofactor">
    <cofactor evidence="1">
        <name>Mg(2+)</name>
        <dbReference type="ChEBI" id="CHEBI:18420"/>
    </cofactor>
</comment>
<dbReference type="Gene3D" id="3.30.70.270">
    <property type="match status" value="1"/>
</dbReference>
<comment type="catalytic activity">
    <reaction evidence="3">
        <text>2 GTP = 3',3'-c-di-GMP + 2 diphosphate</text>
        <dbReference type="Rhea" id="RHEA:24898"/>
        <dbReference type="ChEBI" id="CHEBI:33019"/>
        <dbReference type="ChEBI" id="CHEBI:37565"/>
        <dbReference type="ChEBI" id="CHEBI:58805"/>
        <dbReference type="EC" id="2.7.7.65"/>
    </reaction>
</comment>
<keyword evidence="4" id="KW-1133">Transmembrane helix</keyword>
<dbReference type="PANTHER" id="PTHR45138:SF9">
    <property type="entry name" value="DIGUANYLATE CYCLASE DGCM-RELATED"/>
    <property type="match status" value="1"/>
</dbReference>
<feature type="transmembrane region" description="Helical" evidence="4">
    <location>
        <begin position="86"/>
        <end position="104"/>
    </location>
</feature>
<name>A0A1Y6KW74_9GAMM</name>
<dbReference type="SUPFAM" id="SSF55073">
    <property type="entry name" value="Nucleotide cyclase"/>
    <property type="match status" value="1"/>
</dbReference>
<keyword evidence="4" id="KW-0812">Transmembrane</keyword>
<feature type="transmembrane region" description="Helical" evidence="4">
    <location>
        <begin position="21"/>
        <end position="42"/>
    </location>
</feature>
<accession>A0A1Y6KW74</accession>
<dbReference type="GO" id="GO:0052621">
    <property type="term" value="F:diguanylate cyclase activity"/>
    <property type="evidence" value="ECO:0007669"/>
    <property type="project" value="UniProtKB-EC"/>
</dbReference>
<dbReference type="PROSITE" id="PS50887">
    <property type="entry name" value="GGDEF"/>
    <property type="match status" value="1"/>
</dbReference>
<feature type="transmembrane region" description="Helical" evidence="4">
    <location>
        <begin position="110"/>
        <end position="127"/>
    </location>
</feature>
<dbReference type="FunFam" id="3.30.70.270:FF:000001">
    <property type="entry name" value="Diguanylate cyclase domain protein"/>
    <property type="match status" value="1"/>
</dbReference>
<organism evidence="6 7">
    <name type="scientific">Photobacterium aquimaris</name>
    <dbReference type="NCBI Taxonomy" id="512643"/>
    <lineage>
        <taxon>Bacteria</taxon>
        <taxon>Pseudomonadati</taxon>
        <taxon>Pseudomonadota</taxon>
        <taxon>Gammaproteobacteria</taxon>
        <taxon>Vibrionales</taxon>
        <taxon>Vibrionaceae</taxon>
        <taxon>Photobacterium</taxon>
    </lineage>
</organism>